<reference evidence="1 2" key="1">
    <citation type="journal article" date="2015" name="Nature">
        <title>rRNA introns, odd ribosomes, and small enigmatic genomes across a large radiation of phyla.</title>
        <authorList>
            <person name="Brown C.T."/>
            <person name="Hug L.A."/>
            <person name="Thomas B.C."/>
            <person name="Sharon I."/>
            <person name="Castelle C.J."/>
            <person name="Singh A."/>
            <person name="Wilkins M.J."/>
            <person name="Williams K.H."/>
            <person name="Banfield J.F."/>
        </authorList>
    </citation>
    <scope>NUCLEOTIDE SEQUENCE [LARGE SCALE GENOMIC DNA]</scope>
</reference>
<dbReference type="Proteomes" id="UP000033918">
    <property type="component" value="Unassembled WGS sequence"/>
</dbReference>
<evidence type="ECO:0000313" key="1">
    <source>
        <dbReference type="EMBL" id="KKR88381.1"/>
    </source>
</evidence>
<dbReference type="AlphaFoldDB" id="A0A0G0ULH9"/>
<proteinExistence type="predicted"/>
<evidence type="ECO:0000313" key="2">
    <source>
        <dbReference type="Proteomes" id="UP000033918"/>
    </source>
</evidence>
<accession>A0A0G0ULH9</accession>
<gene>
    <name evidence="1" type="ORF">UU38_C0008G0005</name>
</gene>
<organism evidence="1 2">
    <name type="scientific">Candidatus Wolfebacteria bacterium GW2011_GWB1_41_12</name>
    <dbReference type="NCBI Taxonomy" id="1619006"/>
    <lineage>
        <taxon>Bacteria</taxon>
        <taxon>Candidatus Wolfeibacteriota</taxon>
    </lineage>
</organism>
<dbReference type="EMBL" id="LCAK01000008">
    <property type="protein sequence ID" value="KKR88381.1"/>
    <property type="molecule type" value="Genomic_DNA"/>
</dbReference>
<sequence length="360" mass="40507">MSIEFRVTSQYQDLKEIAYERNASDEWREVFEVKPSIGRVIKLRGRLPTAADIPDILYDLSDFAGISITPEALFGHLSQLTGLEVTYYPLAENLGARAALSCGEHERIPDFIDVAKELTARIVWVRWKPEKGQDFIDLHRKIIHQLKKGLVFGWNRNFSHQPFSYLEKHELTKATPVHDVNNNSPQQRPIFRLRATTRHLSLPSVIAGIEKARPVERIASLTLMGYYPDGGGFTGVAEKIGVKRETLSEALDRASDVLVQTQNGVLPRRGIRKIVEDLIETGVMRYPSGKNVQRTNPRLRLFELGEAPTGLSAREKEIVFLATRHKKGTLIYSSEDIAGKVGSSKPIVCRVIKRVASFAP</sequence>
<comment type="caution">
    <text evidence="1">The sequence shown here is derived from an EMBL/GenBank/DDBJ whole genome shotgun (WGS) entry which is preliminary data.</text>
</comment>
<name>A0A0G0ULH9_9BACT</name>
<protein>
    <submittedName>
        <fullName evidence="1">Uncharacterized protein</fullName>
    </submittedName>
</protein>